<name>A0A1B6NTV3_9ZZZZ</name>
<organism evidence="1">
    <name type="scientific">marine sediment metagenome</name>
    <dbReference type="NCBI Taxonomy" id="412755"/>
    <lineage>
        <taxon>unclassified sequences</taxon>
        <taxon>metagenomes</taxon>
        <taxon>ecological metagenomes</taxon>
    </lineage>
</organism>
<accession>A0A1B6NTV3</accession>
<protein>
    <submittedName>
        <fullName evidence="1">Uncharacterized protein</fullName>
    </submittedName>
</protein>
<proteinExistence type="predicted"/>
<gene>
    <name evidence="1" type="ORF">MGSAQ_001726</name>
</gene>
<sequence>MLEEACLLGLRKLPDPLVRFGILCASKVDVRHFGTVHPCHVTQCAPKELQLAIDRGIRGYCATARDKLHDVGIGDVGHWHLSVHHAKDHRALAARRAGTRLVLANVRPVCPERLGQGEAFRDLWRCTRLDTFGGLYCFRFLVVIRAATAVKSTTPDLEVEVPEARAFRAVGHCWTRSSMNVVRSSGRYLIVPLEIMTYGRPLFRSRCNVFWETFRYAAASSGVHKSGGISWPPRISLSRLPSSTTLPASAG</sequence>
<evidence type="ECO:0000313" key="1">
    <source>
        <dbReference type="EMBL" id="KTF06783.1"/>
    </source>
</evidence>
<dbReference type="EMBL" id="AYSL01000943">
    <property type="protein sequence ID" value="KTF06783.1"/>
    <property type="molecule type" value="Genomic_DNA"/>
</dbReference>
<dbReference type="AlphaFoldDB" id="A0A1B6NTV3"/>
<comment type="caution">
    <text evidence="1">The sequence shown here is derived from an EMBL/GenBank/DDBJ whole genome shotgun (WGS) entry which is preliminary data.</text>
</comment>
<reference evidence="1" key="1">
    <citation type="submission" date="2013-11" db="EMBL/GenBank/DDBJ databases">
        <title>Microbial diversity, functional groups and degradation webs in Northern and Southern Mediterranean and Red Sea marine crude oil polluted sites.</title>
        <authorList>
            <person name="Daffonchio D."/>
            <person name="Mapelli F."/>
            <person name="Ferrer M."/>
            <person name="Richter M."/>
            <person name="Cherif A."/>
            <person name="Malkawi H.I."/>
            <person name="Yakimov M.M."/>
            <person name="Abdel-Fattah Y.R."/>
            <person name="Blaghen M."/>
            <person name="Golyshin P.N."/>
            <person name="Kalogerakis N."/>
            <person name="Boon N."/>
            <person name="Magagnini M."/>
            <person name="Fava F."/>
        </authorList>
    </citation>
    <scope>NUCLEOTIDE SEQUENCE</scope>
</reference>